<comment type="caution">
    <text evidence="1">The sequence shown here is derived from an EMBL/GenBank/DDBJ whole genome shotgun (WGS) entry which is preliminary data.</text>
</comment>
<dbReference type="Gene3D" id="3.40.50.300">
    <property type="entry name" value="P-loop containing nucleotide triphosphate hydrolases"/>
    <property type="match status" value="1"/>
</dbReference>
<gene>
    <name evidence="1" type="ORF">GCM10007028_10580</name>
</gene>
<evidence type="ECO:0008006" key="3">
    <source>
        <dbReference type="Google" id="ProtNLM"/>
    </source>
</evidence>
<evidence type="ECO:0000313" key="2">
    <source>
        <dbReference type="Proteomes" id="UP000636004"/>
    </source>
</evidence>
<reference evidence="1" key="2">
    <citation type="submission" date="2020-09" db="EMBL/GenBank/DDBJ databases">
        <authorList>
            <person name="Sun Q."/>
            <person name="Kim S."/>
        </authorList>
    </citation>
    <scope>NUCLEOTIDE SEQUENCE</scope>
    <source>
        <strain evidence="1">KCTC 12710</strain>
    </source>
</reference>
<protein>
    <recommendedName>
        <fullName evidence="3">HPr kinase/phosphorylase C-terminal domain-containing protein</fullName>
    </recommendedName>
</protein>
<keyword evidence="2" id="KW-1185">Reference proteome</keyword>
<name>A0A918V8A8_9FLAO</name>
<sequence>MSKGINTLHWKLQIVILISRMQFKFPLKDVKIEITDIKKEVDTPLYDDGFFRLNQNEFSMHVEGVGSFYASGGNYIALVLNTKATQATIELYLNGSTYGAILHQRKIMPMHGSCFVYNAKGIMLCGDSGAGKSSLTTAFILEDHAFLTDDVTPILISNNKAFIWAMSDRIKLWEDSLKQLNQNKSGLQKIDPETEKFYYPLKSYKDNTFMLHHIFLIEIHEKTTIVFQEIKGAEKVTALRNEIYRLEYLQGMPENELFYFEKLVEISKSIKITKLLRPKTIPIKQTQHQLKKYLQK</sequence>
<dbReference type="Proteomes" id="UP000636004">
    <property type="component" value="Unassembled WGS sequence"/>
</dbReference>
<dbReference type="AlphaFoldDB" id="A0A918V8A8"/>
<proteinExistence type="predicted"/>
<dbReference type="EMBL" id="BMWZ01000002">
    <property type="protein sequence ID" value="GGZ75047.1"/>
    <property type="molecule type" value="Genomic_DNA"/>
</dbReference>
<evidence type="ECO:0000313" key="1">
    <source>
        <dbReference type="EMBL" id="GGZ75047.1"/>
    </source>
</evidence>
<dbReference type="SUPFAM" id="SSF53795">
    <property type="entry name" value="PEP carboxykinase-like"/>
    <property type="match status" value="1"/>
</dbReference>
<dbReference type="InterPro" id="IPR027417">
    <property type="entry name" value="P-loop_NTPase"/>
</dbReference>
<accession>A0A918V8A8</accession>
<organism evidence="1 2">
    <name type="scientific">Algibacter mikhailovii</name>
    <dbReference type="NCBI Taxonomy" id="425498"/>
    <lineage>
        <taxon>Bacteria</taxon>
        <taxon>Pseudomonadati</taxon>
        <taxon>Bacteroidota</taxon>
        <taxon>Flavobacteriia</taxon>
        <taxon>Flavobacteriales</taxon>
        <taxon>Flavobacteriaceae</taxon>
        <taxon>Algibacter</taxon>
    </lineage>
</organism>
<reference evidence="1" key="1">
    <citation type="journal article" date="2014" name="Int. J. Syst. Evol. Microbiol.">
        <title>Complete genome sequence of Corynebacterium casei LMG S-19264T (=DSM 44701T), isolated from a smear-ripened cheese.</title>
        <authorList>
            <consortium name="US DOE Joint Genome Institute (JGI-PGF)"/>
            <person name="Walter F."/>
            <person name="Albersmeier A."/>
            <person name="Kalinowski J."/>
            <person name="Ruckert C."/>
        </authorList>
    </citation>
    <scope>NUCLEOTIDE SEQUENCE</scope>
    <source>
        <strain evidence="1">KCTC 12710</strain>
    </source>
</reference>